<accession>A0A947GG93</accession>
<evidence type="ECO:0000313" key="1">
    <source>
        <dbReference type="EMBL" id="MBT9291725.1"/>
    </source>
</evidence>
<organism evidence="1 2">
    <name type="scientific">Prosthecodimorpha staleyi</name>
    <dbReference type="NCBI Taxonomy" id="2840188"/>
    <lineage>
        <taxon>Bacteria</taxon>
        <taxon>Pseudomonadati</taxon>
        <taxon>Pseudomonadota</taxon>
        <taxon>Alphaproteobacteria</taxon>
        <taxon>Hyphomicrobiales</taxon>
        <taxon>Ancalomicrobiaceae</taxon>
        <taxon>Prosthecodimorpha</taxon>
    </lineage>
</organism>
<keyword evidence="2" id="KW-1185">Reference proteome</keyword>
<dbReference type="Pfam" id="PF13704">
    <property type="entry name" value="Glyco_tranf_2_4"/>
    <property type="match status" value="1"/>
</dbReference>
<gene>
    <name evidence="1" type="ORF">KL771_19820</name>
</gene>
<dbReference type="Proteomes" id="UP000766595">
    <property type="component" value="Unassembled WGS sequence"/>
</dbReference>
<dbReference type="EMBL" id="JAHHZF010000010">
    <property type="protein sequence ID" value="MBT9291725.1"/>
    <property type="molecule type" value="Genomic_DNA"/>
</dbReference>
<comment type="caution">
    <text evidence="1">The sequence shown here is derived from an EMBL/GenBank/DDBJ whole genome shotgun (WGS) entry which is preliminary data.</text>
</comment>
<reference evidence="1 2" key="1">
    <citation type="submission" date="2021-06" db="EMBL/GenBank/DDBJ databases">
        <authorList>
            <person name="Grouzdev D.S."/>
            <person name="Koziaeva V."/>
        </authorList>
    </citation>
    <scope>NUCLEOTIDE SEQUENCE [LARGE SCALE GENOMIC DNA]</scope>
    <source>
        <strain evidence="1 2">22</strain>
    </source>
</reference>
<dbReference type="SUPFAM" id="SSF53448">
    <property type="entry name" value="Nucleotide-diphospho-sugar transferases"/>
    <property type="match status" value="1"/>
</dbReference>
<proteinExistence type="predicted"/>
<name>A0A947GG93_9HYPH</name>
<protein>
    <submittedName>
        <fullName evidence="1">Glycosyltransferase family 2 protein</fullName>
    </submittedName>
</protein>
<sequence length="271" mass="31787">MTVHLYTRCWNDADMLGFMFRHYDPVVDRYFVYDDGSTDGSIEILRAHPKVTLRTLPPGDPKSRILSSVRFSDQVWHESRGVADWVIVADIDEHLYHPDLERYLAVSRERVVTLIPALGYQMISAQFPEPADLLLCAHLTRGAPWVKMSKLGLFDPDRIEATNYATGRHSCQPTGEIRLPPRDELLLLHYKYLDFERTQRRHEQSGTRSRELDIAKGWGKKYFWSREQLAEDWNAFERATIDIADSTIDHHRFHRARRWWRDLPRVADAEV</sequence>
<evidence type="ECO:0000313" key="2">
    <source>
        <dbReference type="Proteomes" id="UP000766595"/>
    </source>
</evidence>
<dbReference type="RefSeq" id="WP_261970260.1">
    <property type="nucleotide sequence ID" value="NZ_JAHHZF010000010.1"/>
</dbReference>
<dbReference type="Gene3D" id="3.90.550.10">
    <property type="entry name" value="Spore Coat Polysaccharide Biosynthesis Protein SpsA, Chain A"/>
    <property type="match status" value="1"/>
</dbReference>
<dbReference type="InterPro" id="IPR029044">
    <property type="entry name" value="Nucleotide-diphossugar_trans"/>
</dbReference>
<dbReference type="AlphaFoldDB" id="A0A947GG93"/>